<organism evidence="1 2">
    <name type="scientific">Melia azedarach</name>
    <name type="common">Chinaberry tree</name>
    <dbReference type="NCBI Taxonomy" id="155640"/>
    <lineage>
        <taxon>Eukaryota</taxon>
        <taxon>Viridiplantae</taxon>
        <taxon>Streptophyta</taxon>
        <taxon>Embryophyta</taxon>
        <taxon>Tracheophyta</taxon>
        <taxon>Spermatophyta</taxon>
        <taxon>Magnoliopsida</taxon>
        <taxon>eudicotyledons</taxon>
        <taxon>Gunneridae</taxon>
        <taxon>Pentapetalae</taxon>
        <taxon>rosids</taxon>
        <taxon>malvids</taxon>
        <taxon>Sapindales</taxon>
        <taxon>Meliaceae</taxon>
        <taxon>Melia</taxon>
    </lineage>
</organism>
<dbReference type="Proteomes" id="UP001164539">
    <property type="component" value="Chromosome 4"/>
</dbReference>
<evidence type="ECO:0000313" key="2">
    <source>
        <dbReference type="Proteomes" id="UP001164539"/>
    </source>
</evidence>
<reference evidence="1 2" key="1">
    <citation type="journal article" date="2023" name="Science">
        <title>Complex scaffold remodeling in plant triterpene biosynthesis.</title>
        <authorList>
            <person name="De La Pena R."/>
            <person name="Hodgson H."/>
            <person name="Liu J.C."/>
            <person name="Stephenson M.J."/>
            <person name="Martin A.C."/>
            <person name="Owen C."/>
            <person name="Harkess A."/>
            <person name="Leebens-Mack J."/>
            <person name="Jimenez L.E."/>
            <person name="Osbourn A."/>
            <person name="Sattely E.S."/>
        </authorList>
    </citation>
    <scope>NUCLEOTIDE SEQUENCE [LARGE SCALE GENOMIC DNA]</scope>
    <source>
        <strain evidence="2">cv. JPN11</strain>
        <tissue evidence="1">Leaf</tissue>
    </source>
</reference>
<evidence type="ECO:0000313" key="1">
    <source>
        <dbReference type="EMBL" id="KAJ4720616.1"/>
    </source>
</evidence>
<keyword evidence="2" id="KW-1185">Reference proteome</keyword>
<gene>
    <name evidence="1" type="ORF">OWV82_008414</name>
</gene>
<proteinExistence type="predicted"/>
<protein>
    <submittedName>
        <fullName evidence="1">GDSL esterase/lipase</fullName>
    </submittedName>
</protein>
<name>A0ACC1YB02_MELAZ</name>
<dbReference type="EMBL" id="CM051397">
    <property type="protein sequence ID" value="KAJ4720616.1"/>
    <property type="molecule type" value="Genomic_DNA"/>
</dbReference>
<comment type="caution">
    <text evidence="1">The sequence shown here is derived from an EMBL/GenBank/DDBJ whole genome shotgun (WGS) entry which is preliminary data.</text>
</comment>
<sequence>MNSPSKFHNQILKREVKRLNKESRNIHQKSAFVILNLYKSFWSSLKKEHHKGRLKFKKNALKPCCVGLSSEYSCASVDDKGENKYSVCKHPELSFFWDTVHPSQSGWHAVYLSLRSSLHRLYK</sequence>
<accession>A0ACC1YB02</accession>